<accession>A0ABD0YRE6</accession>
<organism evidence="2 3">
    <name type="scientific">Ranatra chinensis</name>
    <dbReference type="NCBI Taxonomy" id="642074"/>
    <lineage>
        <taxon>Eukaryota</taxon>
        <taxon>Metazoa</taxon>
        <taxon>Ecdysozoa</taxon>
        <taxon>Arthropoda</taxon>
        <taxon>Hexapoda</taxon>
        <taxon>Insecta</taxon>
        <taxon>Pterygota</taxon>
        <taxon>Neoptera</taxon>
        <taxon>Paraneoptera</taxon>
        <taxon>Hemiptera</taxon>
        <taxon>Heteroptera</taxon>
        <taxon>Panheteroptera</taxon>
        <taxon>Nepomorpha</taxon>
        <taxon>Nepidae</taxon>
        <taxon>Ranatrinae</taxon>
        <taxon>Ranatra</taxon>
    </lineage>
</organism>
<evidence type="ECO:0000256" key="1">
    <source>
        <dbReference type="SAM" id="MobiDB-lite"/>
    </source>
</evidence>
<gene>
    <name evidence="2" type="ORF">AAG570_008509</name>
</gene>
<reference evidence="2 3" key="1">
    <citation type="submission" date="2024-07" db="EMBL/GenBank/DDBJ databases">
        <title>Chromosome-level genome assembly of the water stick insect Ranatra chinensis (Heteroptera: Nepidae).</title>
        <authorList>
            <person name="Liu X."/>
        </authorList>
    </citation>
    <scope>NUCLEOTIDE SEQUENCE [LARGE SCALE GENOMIC DNA]</scope>
    <source>
        <strain evidence="2">Cailab_2021Rc</strain>
        <tissue evidence="2">Muscle</tissue>
    </source>
</reference>
<evidence type="ECO:0000313" key="3">
    <source>
        <dbReference type="Proteomes" id="UP001558652"/>
    </source>
</evidence>
<sequence>MMDILSSRSRRQGLHHQGGRQGDYSHNRQAETIVHTAHRGQQFTTVCNQYTTPKRTLKRWGKGQELTAGARCTKRMPAPGLLKWGETIGIVSHDREAATLISEELGDDMQDAVRKLLDKKREGNGGRSKQDTEEVGKTNRSRQLVAGT</sequence>
<protein>
    <submittedName>
        <fullName evidence="2">Uncharacterized protein</fullName>
    </submittedName>
</protein>
<feature type="region of interest" description="Disordered" evidence="1">
    <location>
        <begin position="118"/>
        <end position="148"/>
    </location>
</feature>
<name>A0ABD0YRE6_9HEMI</name>
<dbReference type="EMBL" id="JBFDAA010000003">
    <property type="protein sequence ID" value="KAL1138445.1"/>
    <property type="molecule type" value="Genomic_DNA"/>
</dbReference>
<feature type="compositionally biased region" description="Basic and acidic residues" evidence="1">
    <location>
        <begin position="118"/>
        <end position="137"/>
    </location>
</feature>
<feature type="region of interest" description="Disordered" evidence="1">
    <location>
        <begin position="1"/>
        <end position="26"/>
    </location>
</feature>
<comment type="caution">
    <text evidence="2">The sequence shown here is derived from an EMBL/GenBank/DDBJ whole genome shotgun (WGS) entry which is preliminary data.</text>
</comment>
<keyword evidence="3" id="KW-1185">Reference proteome</keyword>
<feature type="compositionally biased region" description="Basic residues" evidence="1">
    <location>
        <begin position="8"/>
        <end position="18"/>
    </location>
</feature>
<dbReference type="AlphaFoldDB" id="A0ABD0YRE6"/>
<proteinExistence type="predicted"/>
<evidence type="ECO:0000313" key="2">
    <source>
        <dbReference type="EMBL" id="KAL1138445.1"/>
    </source>
</evidence>
<dbReference type="Proteomes" id="UP001558652">
    <property type="component" value="Unassembled WGS sequence"/>
</dbReference>